<sequence length="201" mass="22012">MFQLAAPAFAEIEIKKSRFLGQLYPLHNRAEARQRLAQIRAAHPGAVHVCWALICAGDSGLDDDGEPSGTAARPMYNVLVHKEITNVLAVVVRYWGGTKLGAGGLTRAYGQAISETCKLAQLIAVELMHTLTISIDFSDESAVRRLLDKYEAQVLHIDYSDRARLQFRLKEKHCAAILNELAGLLKGNISISDHIGTAPPQ</sequence>
<organism evidence="4 5">
    <name type="scientific">Undibacterium oligocarboniphilum</name>
    <dbReference type="NCBI Taxonomy" id="666702"/>
    <lineage>
        <taxon>Bacteria</taxon>
        <taxon>Pseudomonadati</taxon>
        <taxon>Pseudomonadota</taxon>
        <taxon>Betaproteobacteria</taxon>
        <taxon>Burkholderiales</taxon>
        <taxon>Oxalobacteraceae</taxon>
        <taxon>Undibacterium</taxon>
    </lineage>
</organism>
<dbReference type="GO" id="GO:0032561">
    <property type="term" value="F:guanyl ribonucleotide binding"/>
    <property type="evidence" value="ECO:0007669"/>
    <property type="project" value="UniProtKB-ARBA"/>
</dbReference>
<dbReference type="GO" id="GO:0006446">
    <property type="term" value="P:regulation of translational initiation"/>
    <property type="evidence" value="ECO:0007669"/>
    <property type="project" value="TreeGrafter"/>
</dbReference>
<dbReference type="GO" id="GO:0017111">
    <property type="term" value="F:ribonucleoside triphosphate phosphatase activity"/>
    <property type="evidence" value="ECO:0007669"/>
    <property type="project" value="UniProtKB-ARBA"/>
</dbReference>
<dbReference type="Proteomes" id="UP000588051">
    <property type="component" value="Unassembled WGS sequence"/>
</dbReference>
<dbReference type="PANTHER" id="PTHR16301">
    <property type="entry name" value="IMPACT-RELATED"/>
    <property type="match status" value="1"/>
</dbReference>
<feature type="domain" description="UPF0029" evidence="3">
    <location>
        <begin position="133"/>
        <end position="187"/>
    </location>
</feature>
<dbReference type="Gene3D" id="3.30.230.30">
    <property type="entry name" value="Impact, N-terminal domain"/>
    <property type="match status" value="1"/>
</dbReference>
<keyword evidence="5" id="KW-1185">Reference proteome</keyword>
<dbReference type="EMBL" id="JABXYJ010000004">
    <property type="protein sequence ID" value="NVO77917.1"/>
    <property type="molecule type" value="Genomic_DNA"/>
</dbReference>
<dbReference type="SUPFAM" id="SSF54980">
    <property type="entry name" value="EF-G C-terminal domain-like"/>
    <property type="match status" value="1"/>
</dbReference>
<dbReference type="SUPFAM" id="SSF54211">
    <property type="entry name" value="Ribosomal protein S5 domain 2-like"/>
    <property type="match status" value="1"/>
</dbReference>
<accession>A0A850QG22</accession>
<comment type="similarity">
    <text evidence="1">Belongs to the IMPACT family.</text>
</comment>
<dbReference type="Gene3D" id="3.30.70.240">
    <property type="match status" value="1"/>
</dbReference>
<protein>
    <submittedName>
        <fullName evidence="4">YigZ family protein</fullName>
    </submittedName>
</protein>
<reference evidence="4 5" key="1">
    <citation type="submission" date="2020-06" db="EMBL/GenBank/DDBJ databases">
        <authorList>
            <person name="Qiu C."/>
            <person name="Liu Z."/>
        </authorList>
    </citation>
    <scope>NUCLEOTIDE SEQUENCE [LARGE SCALE GENOMIC DNA]</scope>
    <source>
        <strain evidence="4 5">EM 1</strain>
    </source>
</reference>
<dbReference type="GO" id="GO:0005737">
    <property type="term" value="C:cytoplasm"/>
    <property type="evidence" value="ECO:0007669"/>
    <property type="project" value="TreeGrafter"/>
</dbReference>
<dbReference type="InterPro" id="IPR015269">
    <property type="entry name" value="UPF0029_Impact_C"/>
</dbReference>
<dbReference type="InterPro" id="IPR036956">
    <property type="entry name" value="Impact_N_sf"/>
</dbReference>
<dbReference type="RefSeq" id="WP_176803262.1">
    <property type="nucleotide sequence ID" value="NZ_JABXYJ010000004.1"/>
</dbReference>
<dbReference type="InterPro" id="IPR023582">
    <property type="entry name" value="Impact"/>
</dbReference>
<feature type="domain" description="Impact N-terminal" evidence="2">
    <location>
        <begin position="15"/>
        <end position="116"/>
    </location>
</feature>
<evidence type="ECO:0000256" key="1">
    <source>
        <dbReference type="ARBA" id="ARBA00007665"/>
    </source>
</evidence>
<evidence type="ECO:0000313" key="5">
    <source>
        <dbReference type="Proteomes" id="UP000588051"/>
    </source>
</evidence>
<dbReference type="Pfam" id="PF09186">
    <property type="entry name" value="DUF1949"/>
    <property type="match status" value="1"/>
</dbReference>
<evidence type="ECO:0000259" key="2">
    <source>
        <dbReference type="Pfam" id="PF01205"/>
    </source>
</evidence>
<evidence type="ECO:0000313" key="4">
    <source>
        <dbReference type="EMBL" id="NVO77917.1"/>
    </source>
</evidence>
<gene>
    <name evidence="4" type="ORF">HV832_08730</name>
</gene>
<evidence type="ECO:0000259" key="3">
    <source>
        <dbReference type="Pfam" id="PF09186"/>
    </source>
</evidence>
<dbReference type="PANTHER" id="PTHR16301:SF20">
    <property type="entry name" value="IMPACT FAMILY MEMBER YIGZ"/>
    <property type="match status" value="1"/>
</dbReference>
<comment type="caution">
    <text evidence="4">The sequence shown here is derived from an EMBL/GenBank/DDBJ whole genome shotgun (WGS) entry which is preliminary data.</text>
</comment>
<dbReference type="Pfam" id="PF01205">
    <property type="entry name" value="Impact_N"/>
    <property type="match status" value="1"/>
</dbReference>
<name>A0A850QG22_9BURK</name>
<dbReference type="InterPro" id="IPR001498">
    <property type="entry name" value="Impact_N"/>
</dbReference>
<dbReference type="InterPro" id="IPR020568">
    <property type="entry name" value="Ribosomal_Su5_D2-typ_SF"/>
</dbReference>
<dbReference type="AlphaFoldDB" id="A0A850QG22"/>
<proteinExistence type="inferred from homology"/>
<dbReference type="InterPro" id="IPR035647">
    <property type="entry name" value="EFG_III/V"/>
</dbReference>